<dbReference type="RefSeq" id="WP_318585577.1">
    <property type="nucleotide sequence ID" value="NZ_JAWRCP010000002.1"/>
</dbReference>
<proteinExistence type="predicted"/>
<dbReference type="Pfam" id="PF11185">
    <property type="entry name" value="DUF2971"/>
    <property type="match status" value="1"/>
</dbReference>
<evidence type="ECO:0000313" key="1">
    <source>
        <dbReference type="EMBL" id="MDW6094411.1"/>
    </source>
</evidence>
<organism evidence="1 2">
    <name type="scientific">Vibrio rhizosphaerae</name>
    <dbReference type="NCBI Taxonomy" id="398736"/>
    <lineage>
        <taxon>Bacteria</taxon>
        <taxon>Pseudomonadati</taxon>
        <taxon>Pseudomonadota</taxon>
        <taxon>Gammaproteobacteria</taxon>
        <taxon>Vibrionales</taxon>
        <taxon>Vibrionaceae</taxon>
        <taxon>Vibrio</taxon>
    </lineage>
</organism>
<name>A0ABU4IYD2_9VIBR</name>
<dbReference type="InterPro" id="IPR021352">
    <property type="entry name" value="DUF2971"/>
</dbReference>
<dbReference type="Proteomes" id="UP001279860">
    <property type="component" value="Unassembled WGS sequence"/>
</dbReference>
<protein>
    <submittedName>
        <fullName evidence="1">DUF2971 domain-containing protein</fullName>
    </submittedName>
</protein>
<evidence type="ECO:0000313" key="2">
    <source>
        <dbReference type="Proteomes" id="UP001279860"/>
    </source>
</evidence>
<sequence>MTIDRLYRFRPVDNLLDKYNELEKQSIYFSRPEDLNDPVEGFRDIYWQGDSVVWENLFNHYLLCLMVFSIDYIIINETEKIDNPISPTLTLEDLHENFQNEFKIISDKFLNSEYVKNITKNISKYRDKVSDVELSFYLRNIHLFAINSIFEHLEKIGAYKKNPFNGFNIDSLKTIDENFFSTINELTEKYGEEKMRNFLKLNSDFFSGISLIQSFNDRNKNPNKHFLISHFPHEYTRKLEELMYPEWLTACFMSDSTNSSVWGSYGVNHTGVCLVFSPEEKNDGNYITLDGVINGASGKKINGEVIIKINKGKQSFKFHEINYKPIMKPINFFESIAQLPYGKVYKTWFIDRQGNKSKIIPDYNDMWRDNHWENFYQGITQKTKDWEYENEHRLIITTMGNDYNTIEDRTLTYNFKSLKGIIFGIKTSEEDKVKIMGIVETKIKENEHYDFSFYQAYYCHDTGKIKHYKLSALKFKKPTPDTDLETKPND</sequence>
<keyword evidence="2" id="KW-1185">Reference proteome</keyword>
<dbReference type="EMBL" id="JAWRCP010000002">
    <property type="protein sequence ID" value="MDW6094411.1"/>
    <property type="molecule type" value="Genomic_DNA"/>
</dbReference>
<comment type="caution">
    <text evidence="1">The sequence shown here is derived from an EMBL/GenBank/DDBJ whole genome shotgun (WGS) entry which is preliminary data.</text>
</comment>
<accession>A0ABU4IYD2</accession>
<gene>
    <name evidence="1" type="ORF">SBX64_17870</name>
</gene>
<reference evidence="1 2" key="1">
    <citation type="submission" date="2023-11" db="EMBL/GenBank/DDBJ databases">
        <title>Plant-associative lifestyle of Vibrio porteresiae and its evolutionary dynamics.</title>
        <authorList>
            <person name="Rameshkumar N."/>
            <person name="Kirti K."/>
        </authorList>
    </citation>
    <scope>NUCLEOTIDE SEQUENCE [LARGE SCALE GENOMIC DNA]</scope>
    <source>
        <strain evidence="1 2">MSSRF7</strain>
    </source>
</reference>